<dbReference type="RefSeq" id="WP_407068738.1">
    <property type="nucleotide sequence ID" value="NZ_JBJJXE010000003.1"/>
</dbReference>
<proteinExistence type="inferred from homology"/>
<dbReference type="Pfam" id="PF03883">
    <property type="entry name" value="H2O2_YaaD"/>
    <property type="match status" value="1"/>
</dbReference>
<organism evidence="2 3">
    <name type="scientific">Moraxella oculi</name>
    <dbReference type="NCBI Taxonomy" id="2940516"/>
    <lineage>
        <taxon>Bacteria</taxon>
        <taxon>Pseudomonadati</taxon>
        <taxon>Pseudomonadota</taxon>
        <taxon>Gammaproteobacteria</taxon>
        <taxon>Moraxellales</taxon>
        <taxon>Moraxellaceae</taxon>
        <taxon>Moraxella</taxon>
    </lineage>
</organism>
<evidence type="ECO:0000256" key="1">
    <source>
        <dbReference type="HAMAP-Rule" id="MF_00652"/>
    </source>
</evidence>
<comment type="caution">
    <text evidence="2">The sequence shown here is derived from an EMBL/GenBank/DDBJ whole genome shotgun (WGS) entry which is preliminary data.</text>
</comment>
<comment type="similarity">
    <text evidence="1">Belongs to the UPF0246 family.</text>
</comment>
<name>A0ABW8U5V0_9GAMM</name>
<dbReference type="InterPro" id="IPR005583">
    <property type="entry name" value="YaaA"/>
</dbReference>
<sequence>MYFLLSPAKNLDEKTPVPLSLDTQYSQPALIEHAIDLMTTLKTKDVIDLQELMHISANIAQLNVMRNQAWTYPFDHTAKPAAYLFDGDVYTGLDAYALNQEQMLYLNKHLGILSGLYGLLKPLDLMMPYRLEMGTKLKVGDADDLYHHWGDLITNLVNQRIHASGDDVLVNLASNEYYKAINPQKINASIITPKFLDQKNGQYKIISFYAKKARGLMVNFAAKNTITNPEHLKNFDVDGYYFDDLASTDTEWIFKRDESK</sequence>
<dbReference type="PANTHER" id="PTHR30283">
    <property type="entry name" value="PEROXIDE STRESS RESPONSE PROTEIN YAAA"/>
    <property type="match status" value="1"/>
</dbReference>
<dbReference type="NCBIfam" id="NF002542">
    <property type="entry name" value="PRK02101.1-3"/>
    <property type="match status" value="1"/>
</dbReference>
<dbReference type="HAMAP" id="MF_00652">
    <property type="entry name" value="UPF0246"/>
    <property type="match status" value="1"/>
</dbReference>
<dbReference type="PANTHER" id="PTHR30283:SF4">
    <property type="entry name" value="PEROXIDE STRESS RESISTANCE PROTEIN YAAA"/>
    <property type="match status" value="1"/>
</dbReference>
<evidence type="ECO:0000313" key="2">
    <source>
        <dbReference type="EMBL" id="MFL1732008.1"/>
    </source>
</evidence>
<gene>
    <name evidence="2" type="primary">yaaA</name>
    <name evidence="2" type="ORF">ACJHVH_03215</name>
</gene>
<dbReference type="Proteomes" id="UP001624684">
    <property type="component" value="Unassembled WGS sequence"/>
</dbReference>
<reference evidence="2 3" key="1">
    <citation type="submission" date="2024-11" db="EMBL/GenBank/DDBJ databases">
        <title>First Report of Moraxella oculi in Brazil in an Infectious Bovine Keratoconjunctivitis Outbreak.</title>
        <authorList>
            <person name="Carvalho C.V."/>
            <person name="Domingues R."/>
            <person name="Coutinho C."/>
            <person name="Honorio N.T.B.S."/>
            <person name="Faza D.R.L.R."/>
            <person name="Carvalho W.A."/>
            <person name="Machado A.B.F."/>
            <person name="Martins M.F."/>
            <person name="Gaspar E.B."/>
        </authorList>
    </citation>
    <scope>NUCLEOTIDE SEQUENCE [LARGE SCALE GENOMIC DNA]</scope>
    <source>
        <strain evidence="2 3">2117LE</strain>
    </source>
</reference>
<evidence type="ECO:0000313" key="3">
    <source>
        <dbReference type="Proteomes" id="UP001624684"/>
    </source>
</evidence>
<accession>A0ABW8U5V0</accession>
<protein>
    <recommendedName>
        <fullName evidence="1">UPF0246 protein ACJHVH_03215</fullName>
    </recommendedName>
</protein>
<keyword evidence="3" id="KW-1185">Reference proteome</keyword>
<dbReference type="EMBL" id="JBJJXE010000003">
    <property type="protein sequence ID" value="MFL1732008.1"/>
    <property type="molecule type" value="Genomic_DNA"/>
</dbReference>